<evidence type="ECO:0000256" key="4">
    <source>
        <dbReference type="ARBA" id="ARBA00022989"/>
    </source>
</evidence>
<keyword evidence="8" id="KW-1185">Reference proteome</keyword>
<dbReference type="HOGENOM" id="CLU_028799_7_0_5"/>
<dbReference type="PANTHER" id="PTHR33529">
    <property type="entry name" value="SLR0882 PROTEIN-RELATED"/>
    <property type="match status" value="1"/>
</dbReference>
<feature type="transmembrane region" description="Helical" evidence="6">
    <location>
        <begin position="340"/>
        <end position="364"/>
    </location>
</feature>
<feature type="transmembrane region" description="Helical" evidence="6">
    <location>
        <begin position="46"/>
        <end position="71"/>
    </location>
</feature>
<comment type="caution">
    <text evidence="7">The sequence shown here is derived from an EMBL/GenBank/DDBJ whole genome shotgun (WGS) entry which is preliminary data.</text>
</comment>
<reference evidence="7 8" key="1">
    <citation type="submission" date="2007-10" db="EMBL/GenBank/DDBJ databases">
        <authorList>
            <person name="Wagner-Dobler I."/>
            <person name="Ferriera S."/>
            <person name="Johnson J."/>
            <person name="Kravitz S."/>
            <person name="Beeson K."/>
            <person name="Sutton G."/>
            <person name="Rogers Y.-H."/>
            <person name="Friedman R."/>
            <person name="Frazier M."/>
            <person name="Venter J.C."/>
        </authorList>
    </citation>
    <scope>NUCLEOTIDE SEQUENCE [LARGE SCALE GENOMIC DNA]</scope>
    <source>
        <strain evidence="7 8">DFL-43</strain>
    </source>
</reference>
<gene>
    <name evidence="7" type="ORF">HPDFL43_05210</name>
</gene>
<evidence type="ECO:0000256" key="2">
    <source>
        <dbReference type="ARBA" id="ARBA00022475"/>
    </source>
</evidence>
<dbReference type="GO" id="GO:0015920">
    <property type="term" value="P:lipopolysaccharide transport"/>
    <property type="evidence" value="ECO:0007669"/>
    <property type="project" value="TreeGrafter"/>
</dbReference>
<evidence type="ECO:0000256" key="1">
    <source>
        <dbReference type="ARBA" id="ARBA00004651"/>
    </source>
</evidence>
<evidence type="ECO:0000313" key="7">
    <source>
        <dbReference type="EMBL" id="EDQ33825.2"/>
    </source>
</evidence>
<protein>
    <submittedName>
        <fullName evidence="7">Putative permease</fullName>
    </submittedName>
</protein>
<evidence type="ECO:0000313" key="8">
    <source>
        <dbReference type="Proteomes" id="UP000004291"/>
    </source>
</evidence>
<reference evidence="7 8" key="2">
    <citation type="submission" date="2012-06" db="EMBL/GenBank/DDBJ databases">
        <authorList>
            <person name="Fiebig A."/>
        </authorList>
    </citation>
    <scope>NUCLEOTIDE SEQUENCE [LARGE SCALE GENOMIC DNA]</scope>
    <source>
        <strain evidence="7 8">DFL-43</strain>
    </source>
</reference>
<evidence type="ECO:0000256" key="5">
    <source>
        <dbReference type="ARBA" id="ARBA00023136"/>
    </source>
</evidence>
<comment type="subcellular location">
    <subcellularLocation>
        <location evidence="1">Cell membrane</location>
        <topology evidence="1">Multi-pass membrane protein</topology>
    </subcellularLocation>
</comment>
<organism evidence="7 8">
    <name type="scientific">Hoeflea phototrophica (strain DSM 17068 / NCIMB 14078 / DFL-43)</name>
    <dbReference type="NCBI Taxonomy" id="411684"/>
    <lineage>
        <taxon>Bacteria</taxon>
        <taxon>Pseudomonadati</taxon>
        <taxon>Pseudomonadota</taxon>
        <taxon>Alphaproteobacteria</taxon>
        <taxon>Hyphomicrobiales</taxon>
        <taxon>Rhizobiaceae</taxon>
        <taxon>Hoeflea</taxon>
    </lineage>
</organism>
<keyword evidence="3 6" id="KW-0812">Transmembrane</keyword>
<dbReference type="Pfam" id="PF03739">
    <property type="entry name" value="LptF_LptG"/>
    <property type="match status" value="1"/>
</dbReference>
<feature type="transmembrane region" description="Helical" evidence="6">
    <location>
        <begin position="103"/>
        <end position="121"/>
    </location>
</feature>
<feature type="transmembrane region" description="Helical" evidence="6">
    <location>
        <begin position="12"/>
        <end position="34"/>
    </location>
</feature>
<dbReference type="InterPro" id="IPR005495">
    <property type="entry name" value="LptG/LptF_permease"/>
</dbReference>
<dbReference type="RefSeq" id="WP_169743239.1">
    <property type="nucleotide sequence ID" value="NZ_CM002917.1"/>
</dbReference>
<dbReference type="PANTHER" id="PTHR33529:SF6">
    <property type="entry name" value="YJGP_YJGQ FAMILY PERMEASE"/>
    <property type="match status" value="1"/>
</dbReference>
<keyword evidence="4 6" id="KW-1133">Transmembrane helix</keyword>
<dbReference type="EMBL" id="ABIA03000002">
    <property type="protein sequence ID" value="EDQ33825.2"/>
    <property type="molecule type" value="Genomic_DNA"/>
</dbReference>
<dbReference type="STRING" id="411684.HPDFL43_05210"/>
<dbReference type="Proteomes" id="UP000004291">
    <property type="component" value="Chromosome"/>
</dbReference>
<proteinExistence type="predicted"/>
<sequence length="396" mass="42745">MNQIERYILRRMASLTFWSLTAATLLVMTTQVLIRVDVLTTTGQAFGAFMLLAATIIPSVISVVAPFALLIGVSQVLSGMNSDSELVVIEAAGARPATVLRPVMALSVALSIMVLLVANFVEPWSNRKLYDVLAQAQSDLFSVAVRSGTFMKLEDGLYVQVNEKLPGGALSGIFLSDTRTDGTEAIYYAKSGVIQPEGDTNILLLLDGELQQRDTSNDQISIVTFSSYALDMAAFVPAGQNAARRPKEQSTGYLLAPPSDDYYAGNAPYIIKEELVQRFSTWLYPLAFGLIAFAFLGKARSNRHEQFQNGALVAGIALGARGFGFYSVEEAGASSAMEVLSYLVPGMLIVLFGALAVTGHTLTIPKAWARLNDRIIETASARLARWNRPQKGGQSA</sequence>
<dbReference type="AlphaFoldDB" id="A9D470"/>
<keyword evidence="2" id="KW-1003">Cell membrane</keyword>
<feature type="transmembrane region" description="Helical" evidence="6">
    <location>
        <begin position="311"/>
        <end position="328"/>
    </location>
</feature>
<accession>A9D470</accession>
<dbReference type="GO" id="GO:0043190">
    <property type="term" value="C:ATP-binding cassette (ABC) transporter complex"/>
    <property type="evidence" value="ECO:0007669"/>
    <property type="project" value="TreeGrafter"/>
</dbReference>
<evidence type="ECO:0000256" key="6">
    <source>
        <dbReference type="SAM" id="Phobius"/>
    </source>
</evidence>
<name>A9D470_HOEPD</name>
<dbReference type="eggNOG" id="COG0795">
    <property type="taxonomic scope" value="Bacteria"/>
</dbReference>
<evidence type="ECO:0000256" key="3">
    <source>
        <dbReference type="ARBA" id="ARBA00022692"/>
    </source>
</evidence>
<keyword evidence="5 6" id="KW-0472">Membrane</keyword>
<feature type="transmembrane region" description="Helical" evidence="6">
    <location>
        <begin position="282"/>
        <end position="299"/>
    </location>
</feature>